<proteinExistence type="predicted"/>
<feature type="domain" description="Spindle pole body-associated protein cut12" evidence="3">
    <location>
        <begin position="204"/>
        <end position="337"/>
    </location>
</feature>
<feature type="compositionally biased region" description="Basic and acidic residues" evidence="2">
    <location>
        <begin position="583"/>
        <end position="595"/>
    </location>
</feature>
<comment type="caution">
    <text evidence="4">The sequence shown here is derived from an EMBL/GenBank/DDBJ whole genome shotgun (WGS) entry which is preliminary data.</text>
</comment>
<organism evidence="4 5">
    <name type="scientific">Alectoria fallacina</name>
    <dbReference type="NCBI Taxonomy" id="1903189"/>
    <lineage>
        <taxon>Eukaryota</taxon>
        <taxon>Fungi</taxon>
        <taxon>Dikarya</taxon>
        <taxon>Ascomycota</taxon>
        <taxon>Pezizomycotina</taxon>
        <taxon>Lecanoromycetes</taxon>
        <taxon>OSLEUM clade</taxon>
        <taxon>Lecanoromycetidae</taxon>
        <taxon>Lecanorales</taxon>
        <taxon>Lecanorineae</taxon>
        <taxon>Parmeliaceae</taxon>
        <taxon>Alectoria</taxon>
    </lineage>
</organism>
<dbReference type="Pfam" id="PF11500">
    <property type="entry name" value="Cut12"/>
    <property type="match status" value="1"/>
</dbReference>
<accession>A0A8H3EWT2</accession>
<dbReference type="AlphaFoldDB" id="A0A8H3EWT2"/>
<keyword evidence="5" id="KW-1185">Reference proteome</keyword>
<dbReference type="EMBL" id="CAJPDR010000069">
    <property type="protein sequence ID" value="CAF9914116.1"/>
    <property type="molecule type" value="Genomic_DNA"/>
</dbReference>
<name>A0A8H3EWT2_9LECA</name>
<evidence type="ECO:0000256" key="1">
    <source>
        <dbReference type="SAM" id="Coils"/>
    </source>
</evidence>
<sequence length="758" mass="83985">MHTIYVRSRPRTPPLFSQYQTKSFKEVTSDAGNMLEWLTGSTRPADAHCTQTDDGITYIEEPPDTPAPLFAVRAFKTAIFGTPHPDQRGVRRPMQPVEEERGVAKAQPAEKVGEGQRHDAANSYFEEPVAVLKLDPLASPTKGILLTPGTAATRRKTVSFGTLIADAQKKEEHSPPTKANCDLALKSRRNLEAPDASSRIQPRHSSLTKTLMELSKQNTTNKEILNTSSEQGTVRESASSIGVHTENTDRIADSTVDLSQPCSRSGQHWKTEYEQYHKRSNREMKKIIVYGQNVKSYAVKKESEATGLGEKLKKELVKVAAMERKVSKLAAQLKNLHAQGPEGESEQTRLVSELAQQTALAIRYKQKADHHRRVMQKEKDADGSDGEGDSRCVMEEADEWSPKEVDSPEVVDQSEKEDTLHAQLETLRMSAKIAEDQAAKLEAENGALKRSLARVKGEMMSYESRRQAREERFKRREAKYKFDQMACQAELAKLTVEHRKLLLDSGQPSKAETLARPQPTACYDDFRGLPGNPNPSGSALANDKTTGYEPLGLDRISKPCLSPRKSRLQKSVVDIWTLSSPRDAVDKISPSKEPTELPPSSVRHDIQRTLKEIDQNLIPEQHRGKESNPEPRLLQANNAHKSPTRTMFQPQPGMSSPIHRTPDRRPTINSPRPAMVDFASGPAKVEPSETIVKRITKPSTATLGRSSSLMSRVGSRTSTMTSARGSALPTERAAAAKARLAARSAEKRKGQESEGQLA</sequence>
<evidence type="ECO:0000313" key="4">
    <source>
        <dbReference type="EMBL" id="CAF9914116.1"/>
    </source>
</evidence>
<feature type="coiled-coil region" evidence="1">
    <location>
        <begin position="312"/>
        <end position="339"/>
    </location>
</feature>
<feature type="compositionally biased region" description="Basic and acidic residues" evidence="2">
    <location>
        <begin position="602"/>
        <end position="629"/>
    </location>
</feature>
<reference evidence="4" key="1">
    <citation type="submission" date="2021-03" db="EMBL/GenBank/DDBJ databases">
        <authorList>
            <person name="Tagirdzhanova G."/>
        </authorList>
    </citation>
    <scope>NUCLEOTIDE SEQUENCE</scope>
</reference>
<feature type="compositionally biased region" description="Polar residues" evidence="2">
    <location>
        <begin position="697"/>
        <end position="724"/>
    </location>
</feature>
<dbReference type="OrthoDB" id="5383703at2759"/>
<evidence type="ECO:0000313" key="5">
    <source>
        <dbReference type="Proteomes" id="UP000664203"/>
    </source>
</evidence>
<evidence type="ECO:0000259" key="3">
    <source>
        <dbReference type="Pfam" id="PF11500"/>
    </source>
</evidence>
<gene>
    <name evidence="4" type="ORF">ALECFALPRED_009332</name>
</gene>
<feature type="region of interest" description="Disordered" evidence="2">
    <location>
        <begin position="81"/>
        <end position="117"/>
    </location>
</feature>
<evidence type="ECO:0000256" key="2">
    <source>
        <dbReference type="SAM" id="MobiDB-lite"/>
    </source>
</evidence>
<feature type="coiled-coil region" evidence="1">
    <location>
        <begin position="424"/>
        <end position="458"/>
    </location>
</feature>
<feature type="region of interest" description="Disordered" evidence="2">
    <location>
        <begin position="580"/>
        <end position="758"/>
    </location>
</feature>
<feature type="compositionally biased region" description="Basic and acidic residues" evidence="2">
    <location>
        <begin position="375"/>
        <end position="406"/>
    </location>
</feature>
<feature type="region of interest" description="Disordered" evidence="2">
    <location>
        <begin position="370"/>
        <end position="416"/>
    </location>
</feature>
<dbReference type="InterPro" id="IPR021589">
    <property type="entry name" value="Cut12"/>
</dbReference>
<feature type="compositionally biased region" description="Low complexity" evidence="2">
    <location>
        <begin position="732"/>
        <end position="743"/>
    </location>
</feature>
<protein>
    <recommendedName>
        <fullName evidence="3">Spindle pole body-associated protein cut12 domain-containing protein</fullName>
    </recommendedName>
</protein>
<feature type="compositionally biased region" description="Polar residues" evidence="2">
    <location>
        <begin position="635"/>
        <end position="654"/>
    </location>
</feature>
<keyword evidence="1" id="KW-0175">Coiled coil</keyword>
<dbReference type="Proteomes" id="UP000664203">
    <property type="component" value="Unassembled WGS sequence"/>
</dbReference>